<evidence type="ECO:0000313" key="3">
    <source>
        <dbReference type="EMBL" id="UOB18484.1"/>
    </source>
</evidence>
<proteinExistence type="inferred from homology"/>
<feature type="domain" description="GIY-YIG" evidence="2">
    <location>
        <begin position="1"/>
        <end position="77"/>
    </location>
</feature>
<dbReference type="PANTHER" id="PTHR34477:SF5">
    <property type="entry name" value="BSL5627 PROTEIN"/>
    <property type="match status" value="1"/>
</dbReference>
<dbReference type="KEGG" id="fbm:MQE35_04135"/>
<organism evidence="4 5">
    <name type="scientific">Abyssalbus ytuae</name>
    <dbReference type="NCBI Taxonomy" id="2926907"/>
    <lineage>
        <taxon>Bacteria</taxon>
        <taxon>Pseudomonadati</taxon>
        <taxon>Bacteroidota</taxon>
        <taxon>Flavobacteriia</taxon>
        <taxon>Flavobacteriales</taxon>
        <taxon>Flavobacteriaceae</taxon>
        <taxon>Abyssalbus</taxon>
    </lineage>
</organism>
<dbReference type="AlphaFoldDB" id="A0A9E6ZQ69"/>
<reference evidence="4" key="1">
    <citation type="submission" date="2022-03" db="EMBL/GenBank/DDBJ databases">
        <title>Description of Abyssus ytuae gen. nov., sp. nov., a novel member of the family Flavobacteriaceae isolated from the sediment of Mariana Trench.</title>
        <authorList>
            <person name="Zhang J."/>
            <person name="Xu X."/>
        </authorList>
    </citation>
    <scope>NUCLEOTIDE SEQUENCE</scope>
    <source>
        <strain evidence="4">MT3330</strain>
    </source>
</reference>
<dbReference type="PROSITE" id="PS50164">
    <property type="entry name" value="GIY_YIG"/>
    <property type="match status" value="1"/>
</dbReference>
<comment type="similarity">
    <text evidence="1">Belongs to the UPF0213 family.</text>
</comment>
<evidence type="ECO:0000313" key="4">
    <source>
        <dbReference type="EMBL" id="UOB18485.1"/>
    </source>
</evidence>
<dbReference type="SUPFAM" id="SSF82771">
    <property type="entry name" value="GIY-YIG endonuclease"/>
    <property type="match status" value="1"/>
</dbReference>
<name>A0A9E6ZQ69_9FLAO</name>
<dbReference type="PANTHER" id="PTHR34477">
    <property type="entry name" value="UPF0213 PROTEIN YHBQ"/>
    <property type="match status" value="1"/>
</dbReference>
<dbReference type="Proteomes" id="UP000831290">
    <property type="component" value="Chromosome"/>
</dbReference>
<protein>
    <submittedName>
        <fullName evidence="4">GIY-YIG nuclease family protein</fullName>
    </submittedName>
</protein>
<dbReference type="KEGG" id="fbm:MQE35_04140"/>
<gene>
    <name evidence="3" type="ORF">MQE35_04135</name>
    <name evidence="4" type="ORF">MQE35_04140</name>
</gene>
<evidence type="ECO:0000313" key="5">
    <source>
        <dbReference type="Proteomes" id="UP000831290"/>
    </source>
</evidence>
<dbReference type="Pfam" id="PF01541">
    <property type="entry name" value="GIY-YIG"/>
    <property type="match status" value="1"/>
</dbReference>
<dbReference type="CDD" id="cd10449">
    <property type="entry name" value="GIY-YIG_SLX1_like"/>
    <property type="match status" value="1"/>
</dbReference>
<evidence type="ECO:0000259" key="2">
    <source>
        <dbReference type="PROSITE" id="PS50164"/>
    </source>
</evidence>
<accession>A0A9E6ZQ69</accession>
<dbReference type="EMBL" id="CP094358">
    <property type="protein sequence ID" value="UOB18485.1"/>
    <property type="molecule type" value="Genomic_DNA"/>
</dbReference>
<dbReference type="InterPro" id="IPR000305">
    <property type="entry name" value="GIY-YIG_endonuc"/>
</dbReference>
<dbReference type="EMBL" id="CP094358">
    <property type="protein sequence ID" value="UOB18484.1"/>
    <property type="molecule type" value="Genomic_DNA"/>
</dbReference>
<sequence>MHFVYIIYSHKFARFYVGMSQDVKERLRQHNSGTVKSTKAFLPWVVCYQEVFETIEEARKREKYLKSAAGRRWRKNNIERPRSLPD</sequence>
<evidence type="ECO:0000256" key="1">
    <source>
        <dbReference type="ARBA" id="ARBA00007435"/>
    </source>
</evidence>
<dbReference type="RefSeq" id="WP_255844730.1">
    <property type="nucleotide sequence ID" value="NZ_CP094358.1"/>
</dbReference>
<dbReference type="InterPro" id="IPR035901">
    <property type="entry name" value="GIY-YIG_endonuc_sf"/>
</dbReference>
<keyword evidence="5" id="KW-1185">Reference proteome</keyword>
<dbReference type="InterPro" id="IPR050190">
    <property type="entry name" value="UPF0213_domain"/>
</dbReference>
<dbReference type="Gene3D" id="3.40.1440.10">
    <property type="entry name" value="GIY-YIG endonuclease"/>
    <property type="match status" value="1"/>
</dbReference>